<name>B0MWK2_9BACT</name>
<feature type="transmembrane region" description="Helical" evidence="1">
    <location>
        <begin position="56"/>
        <end position="77"/>
    </location>
</feature>
<reference evidence="2" key="2">
    <citation type="submission" date="2013-09" db="EMBL/GenBank/DDBJ databases">
        <title>Draft genome sequence of Alistipes putredinis (DSM 17216).</title>
        <authorList>
            <person name="Sudarsanam P."/>
            <person name="Ley R."/>
            <person name="Guruge J."/>
            <person name="Turnbaugh P.J."/>
            <person name="Mahowald M."/>
            <person name="Liep D."/>
            <person name="Gordon J."/>
        </authorList>
    </citation>
    <scope>NUCLEOTIDE SEQUENCE</scope>
    <source>
        <strain evidence="2">DSM 17216</strain>
    </source>
</reference>
<keyword evidence="1" id="KW-1133">Transmembrane helix</keyword>
<keyword evidence="1" id="KW-0812">Transmembrane</keyword>
<proteinExistence type="predicted"/>
<keyword evidence="1" id="KW-0472">Membrane</keyword>
<dbReference type="AlphaFoldDB" id="B0MWK2"/>
<accession>B0MWK2</accession>
<dbReference type="EMBL" id="ABFK02000019">
    <property type="protein sequence ID" value="EDS03326.1"/>
    <property type="molecule type" value="Genomic_DNA"/>
</dbReference>
<comment type="caution">
    <text evidence="2">The sequence shown here is derived from an EMBL/GenBank/DDBJ whole genome shotgun (WGS) entry which is preliminary data.</text>
</comment>
<gene>
    <name evidence="2" type="ORF">ALIPUT_01537</name>
</gene>
<evidence type="ECO:0000313" key="2">
    <source>
        <dbReference type="EMBL" id="EDS03326.1"/>
    </source>
</evidence>
<evidence type="ECO:0000313" key="3">
    <source>
        <dbReference type="Proteomes" id="UP000005819"/>
    </source>
</evidence>
<keyword evidence="3" id="KW-1185">Reference proteome</keyword>
<sequence>MTATKITKDASNRTGMHTKIAEPHPIFNKDKNKSNAKANLFTFYNRGKEPKKYNLIYFRNNIVKSFFIHIFILKLFFNQKNAL</sequence>
<dbReference type="Proteomes" id="UP000005819">
    <property type="component" value="Unassembled WGS sequence"/>
</dbReference>
<evidence type="ECO:0000256" key="1">
    <source>
        <dbReference type="SAM" id="Phobius"/>
    </source>
</evidence>
<organism evidence="2 3">
    <name type="scientific">Alistipes putredinis DSM 17216</name>
    <dbReference type="NCBI Taxonomy" id="445970"/>
    <lineage>
        <taxon>Bacteria</taxon>
        <taxon>Pseudomonadati</taxon>
        <taxon>Bacteroidota</taxon>
        <taxon>Bacteroidia</taxon>
        <taxon>Bacteroidales</taxon>
        <taxon>Rikenellaceae</taxon>
        <taxon>Alistipes</taxon>
    </lineage>
</organism>
<dbReference type="HOGENOM" id="CLU_2535172_0_0_10"/>
<protein>
    <submittedName>
        <fullName evidence="2">Uncharacterized protein</fullName>
    </submittedName>
</protein>
<reference evidence="2" key="1">
    <citation type="submission" date="2007-10" db="EMBL/GenBank/DDBJ databases">
        <authorList>
            <person name="Fulton L."/>
            <person name="Clifton S."/>
            <person name="Fulton B."/>
            <person name="Xu J."/>
            <person name="Minx P."/>
            <person name="Pepin K.H."/>
            <person name="Johnson M."/>
            <person name="Thiruvilangam P."/>
            <person name="Bhonagiri V."/>
            <person name="Nash W.E."/>
            <person name="Mardis E.R."/>
            <person name="Wilson R.K."/>
        </authorList>
    </citation>
    <scope>NUCLEOTIDE SEQUENCE [LARGE SCALE GENOMIC DNA]</scope>
    <source>
        <strain evidence="2">DSM 17216</strain>
    </source>
</reference>